<evidence type="ECO:0000313" key="1">
    <source>
        <dbReference type="EMBL" id="EOL42294.1"/>
    </source>
</evidence>
<name>R3TLE9_9ENTE</name>
<sequence length="32" mass="3827">MIVYFFFDFGTAKKINLKYYEIKIEGTAFSKI</sequence>
<evidence type="ECO:0000313" key="2">
    <source>
        <dbReference type="Proteomes" id="UP000013785"/>
    </source>
</evidence>
<dbReference type="AlphaFoldDB" id="R3TLE9"/>
<organism evidence="1 2">
    <name type="scientific">Enterococcus phoeniculicola ATCC BAA-412</name>
    <dbReference type="NCBI Taxonomy" id="1158610"/>
    <lineage>
        <taxon>Bacteria</taxon>
        <taxon>Bacillati</taxon>
        <taxon>Bacillota</taxon>
        <taxon>Bacilli</taxon>
        <taxon>Lactobacillales</taxon>
        <taxon>Enterococcaceae</taxon>
        <taxon>Enterococcus</taxon>
    </lineage>
</organism>
<keyword evidence="2" id="KW-1185">Reference proteome</keyword>
<dbReference type="HOGENOM" id="CLU_3389328_0_0_9"/>
<gene>
    <name evidence="1" type="ORF">UC3_02646</name>
</gene>
<reference evidence="1 2" key="1">
    <citation type="submission" date="2013-02" db="EMBL/GenBank/DDBJ databases">
        <title>The Genome Sequence of Enterococcus phoeniculicola BAA-412.</title>
        <authorList>
            <consortium name="The Broad Institute Genome Sequencing Platform"/>
            <consortium name="The Broad Institute Genome Sequencing Center for Infectious Disease"/>
            <person name="Earl A.M."/>
            <person name="Gilmore M.S."/>
            <person name="Lebreton F."/>
            <person name="Walker B."/>
            <person name="Young S.K."/>
            <person name="Zeng Q."/>
            <person name="Gargeya S."/>
            <person name="Fitzgerald M."/>
            <person name="Haas B."/>
            <person name="Abouelleil A."/>
            <person name="Alvarado L."/>
            <person name="Arachchi H.M."/>
            <person name="Berlin A.M."/>
            <person name="Chapman S.B."/>
            <person name="Dewar J."/>
            <person name="Goldberg J."/>
            <person name="Griggs A."/>
            <person name="Gujja S."/>
            <person name="Hansen M."/>
            <person name="Howarth C."/>
            <person name="Imamovic A."/>
            <person name="Larimer J."/>
            <person name="McCowan C."/>
            <person name="Murphy C."/>
            <person name="Neiman D."/>
            <person name="Pearson M."/>
            <person name="Priest M."/>
            <person name="Roberts A."/>
            <person name="Saif S."/>
            <person name="Shea T."/>
            <person name="Sisk P."/>
            <person name="Sykes S."/>
            <person name="Wortman J."/>
            <person name="Nusbaum C."/>
            <person name="Birren B."/>
        </authorList>
    </citation>
    <scope>NUCLEOTIDE SEQUENCE [LARGE SCALE GENOMIC DNA]</scope>
    <source>
        <strain evidence="1 2">ATCC BAA-412</strain>
    </source>
</reference>
<proteinExistence type="predicted"/>
<dbReference type="EMBL" id="AJAT01000017">
    <property type="protein sequence ID" value="EOL42294.1"/>
    <property type="molecule type" value="Genomic_DNA"/>
</dbReference>
<protein>
    <submittedName>
        <fullName evidence="1">Uncharacterized protein</fullName>
    </submittedName>
</protein>
<comment type="caution">
    <text evidence="1">The sequence shown here is derived from an EMBL/GenBank/DDBJ whole genome shotgun (WGS) entry which is preliminary data.</text>
</comment>
<dbReference type="Proteomes" id="UP000013785">
    <property type="component" value="Unassembled WGS sequence"/>
</dbReference>
<accession>R3TLE9</accession>